<dbReference type="EMBL" id="JADKGY010000006">
    <property type="protein sequence ID" value="MBK9982607.1"/>
    <property type="molecule type" value="Genomic_DNA"/>
</dbReference>
<dbReference type="PANTHER" id="PTHR34406">
    <property type="entry name" value="PROTEIN YCEI"/>
    <property type="match status" value="1"/>
</dbReference>
<dbReference type="SUPFAM" id="SSF101874">
    <property type="entry name" value="YceI-like"/>
    <property type="match status" value="1"/>
</dbReference>
<dbReference type="Gene3D" id="2.40.128.110">
    <property type="entry name" value="Lipid/polyisoprenoid-binding, YceI-like"/>
    <property type="match status" value="1"/>
</dbReference>
<feature type="signal peptide" evidence="1">
    <location>
        <begin position="1"/>
        <end position="23"/>
    </location>
</feature>
<dbReference type="Proteomes" id="UP000808337">
    <property type="component" value="Unassembled WGS sequence"/>
</dbReference>
<gene>
    <name evidence="3" type="ORF">IPP15_09295</name>
</gene>
<dbReference type="AlphaFoldDB" id="A0A9D7ST41"/>
<name>A0A9D7ST41_9BACT</name>
<reference evidence="3 4" key="1">
    <citation type="submission" date="2020-10" db="EMBL/GenBank/DDBJ databases">
        <title>Connecting structure to function with the recovery of over 1000 high-quality activated sludge metagenome-assembled genomes encoding full-length rRNA genes using long-read sequencing.</title>
        <authorList>
            <person name="Singleton C.M."/>
            <person name="Petriglieri F."/>
            <person name="Kristensen J.M."/>
            <person name="Kirkegaard R.H."/>
            <person name="Michaelsen T.Y."/>
            <person name="Andersen M.H."/>
            <person name="Karst S.M."/>
            <person name="Dueholm M.S."/>
            <person name="Nielsen P.H."/>
            <person name="Albertsen M."/>
        </authorList>
    </citation>
    <scope>NUCLEOTIDE SEQUENCE [LARGE SCALE GENOMIC DNA]</scope>
    <source>
        <strain evidence="3">Ribe_18-Q3-R11-54_MAXAC.273</strain>
    </source>
</reference>
<organism evidence="3 4">
    <name type="scientific">Candidatus Opimibacter skivensis</name>
    <dbReference type="NCBI Taxonomy" id="2982028"/>
    <lineage>
        <taxon>Bacteria</taxon>
        <taxon>Pseudomonadati</taxon>
        <taxon>Bacteroidota</taxon>
        <taxon>Saprospiria</taxon>
        <taxon>Saprospirales</taxon>
        <taxon>Saprospiraceae</taxon>
        <taxon>Candidatus Opimibacter</taxon>
    </lineage>
</organism>
<dbReference type="InterPro" id="IPR007372">
    <property type="entry name" value="Lipid/polyisoprenoid-bd_YceI"/>
</dbReference>
<dbReference type="SMART" id="SM00867">
    <property type="entry name" value="YceI"/>
    <property type="match status" value="1"/>
</dbReference>
<accession>A0A9D7ST41</accession>
<evidence type="ECO:0000313" key="3">
    <source>
        <dbReference type="EMBL" id="MBK9982607.1"/>
    </source>
</evidence>
<keyword evidence="1" id="KW-0732">Signal</keyword>
<proteinExistence type="predicted"/>
<protein>
    <submittedName>
        <fullName evidence="3">YceI family protein</fullName>
    </submittedName>
</protein>
<evidence type="ECO:0000256" key="1">
    <source>
        <dbReference type="SAM" id="SignalP"/>
    </source>
</evidence>
<comment type="caution">
    <text evidence="3">The sequence shown here is derived from an EMBL/GenBank/DDBJ whole genome shotgun (WGS) entry which is preliminary data.</text>
</comment>
<feature type="chain" id="PRO_5038714374" evidence="1">
    <location>
        <begin position="24"/>
        <end position="230"/>
    </location>
</feature>
<evidence type="ECO:0000313" key="4">
    <source>
        <dbReference type="Proteomes" id="UP000808337"/>
    </source>
</evidence>
<evidence type="ECO:0000259" key="2">
    <source>
        <dbReference type="SMART" id="SM00867"/>
    </source>
</evidence>
<dbReference type="PANTHER" id="PTHR34406:SF1">
    <property type="entry name" value="PROTEIN YCEI"/>
    <property type="match status" value="1"/>
</dbReference>
<sequence length="230" mass="25356">MKQLFVIGILFLGIAFHSCRPNAQNESSANRISASDNKSEPPSQYQYQIIPNLSTVKWIGSKPTGTHNGTVPVAGGGMNVEGDNITSGSIQLDMTQLKVLDPTGDMGQSLEDHLRGTAPGKEEDFFNTGKYSTATYMITSTSKLANDQEATHMINGNLTIKDITKPISFKARIEMIDKGMVVSAAPFSIDRTDFDIRFKSKKFFDNLKDDYVNDEFQIGFYVVAHKNGNQ</sequence>
<dbReference type="InterPro" id="IPR036761">
    <property type="entry name" value="TTHA0802/YceI-like_sf"/>
</dbReference>
<dbReference type="Pfam" id="PF04264">
    <property type="entry name" value="YceI"/>
    <property type="match status" value="1"/>
</dbReference>
<feature type="domain" description="Lipid/polyisoprenoid-binding YceI-like" evidence="2">
    <location>
        <begin position="46"/>
        <end position="225"/>
    </location>
</feature>